<feature type="transmembrane region" description="Helical" evidence="5">
    <location>
        <begin position="20"/>
        <end position="38"/>
    </location>
</feature>
<dbReference type="PANTHER" id="PTHR30221:SF1">
    <property type="entry name" value="SMALL-CONDUCTANCE MECHANOSENSITIVE CHANNEL"/>
    <property type="match status" value="1"/>
</dbReference>
<proteinExistence type="predicted"/>
<dbReference type="Pfam" id="PF00924">
    <property type="entry name" value="MS_channel_2nd"/>
    <property type="match status" value="1"/>
</dbReference>
<keyword evidence="4 5" id="KW-0472">Membrane</keyword>
<keyword evidence="8" id="KW-1185">Reference proteome</keyword>
<dbReference type="OrthoDB" id="9799209at2"/>
<dbReference type="RefSeq" id="WP_132315482.1">
    <property type="nucleotide sequence ID" value="NZ_FWZT01000002.1"/>
</dbReference>
<comment type="subcellular location">
    <subcellularLocation>
        <location evidence="1">Membrane</location>
    </subcellularLocation>
</comment>
<evidence type="ECO:0000259" key="6">
    <source>
        <dbReference type="Pfam" id="PF00924"/>
    </source>
</evidence>
<dbReference type="Gene3D" id="1.10.287.1260">
    <property type="match status" value="1"/>
</dbReference>
<sequence length="275" mass="30132">MDSTEVSQISALTSILNFERIVAVLLAFTAVIFVARSIQRLSQNLQKRYPSRRIFYLQVATIVNFGLYIGGGTLIVYSILQPPREVLLAVAGSAAVAIGISLKDLVASIVAGVILLFDRPFQVGDRVSFAGVYGEIVGIGLRAVKLNTLDDNLITIPNARFLTDVVSSGNSGALDMMVVFDFHVAIDADLSLAKRLIHEVVATSRFAFRKKTINVDLSEVVIAERIAVRLRAKAYVLDCRFEKAFETDVVERVLVLLNKHKIKRPVRDSTLAAAT</sequence>
<dbReference type="InterPro" id="IPR023408">
    <property type="entry name" value="MscS_beta-dom_sf"/>
</dbReference>
<feature type="transmembrane region" description="Helical" evidence="5">
    <location>
        <begin position="86"/>
        <end position="117"/>
    </location>
</feature>
<evidence type="ECO:0000256" key="2">
    <source>
        <dbReference type="ARBA" id="ARBA00022692"/>
    </source>
</evidence>
<keyword evidence="3 5" id="KW-1133">Transmembrane helix</keyword>
<evidence type="ECO:0000256" key="4">
    <source>
        <dbReference type="ARBA" id="ARBA00023136"/>
    </source>
</evidence>
<dbReference type="EMBL" id="FWZT01000002">
    <property type="protein sequence ID" value="SME94727.1"/>
    <property type="molecule type" value="Genomic_DNA"/>
</dbReference>
<dbReference type="Proteomes" id="UP000192907">
    <property type="component" value="Unassembled WGS sequence"/>
</dbReference>
<feature type="domain" description="Mechanosensitive ion channel MscS" evidence="6">
    <location>
        <begin position="104"/>
        <end position="166"/>
    </location>
</feature>
<dbReference type="GO" id="GO:0016020">
    <property type="term" value="C:membrane"/>
    <property type="evidence" value="ECO:0007669"/>
    <property type="project" value="UniProtKB-SubCell"/>
</dbReference>
<evidence type="ECO:0000313" key="8">
    <source>
        <dbReference type="Proteomes" id="UP000192907"/>
    </source>
</evidence>
<dbReference type="InterPro" id="IPR045275">
    <property type="entry name" value="MscS_archaea/bacteria_type"/>
</dbReference>
<dbReference type="PANTHER" id="PTHR30221">
    <property type="entry name" value="SMALL-CONDUCTANCE MECHANOSENSITIVE CHANNEL"/>
    <property type="match status" value="1"/>
</dbReference>
<name>A0A1Y6BAZ2_9BACT</name>
<dbReference type="STRING" id="1513793.SAMN06296036_102141"/>
<accession>A0A1Y6BAZ2</accession>
<keyword evidence="2 5" id="KW-0812">Transmembrane</keyword>
<dbReference type="InterPro" id="IPR006685">
    <property type="entry name" value="MscS_channel_2nd"/>
</dbReference>
<organism evidence="7 8">
    <name type="scientific">Pseudobacteriovorax antillogorgiicola</name>
    <dbReference type="NCBI Taxonomy" id="1513793"/>
    <lineage>
        <taxon>Bacteria</taxon>
        <taxon>Pseudomonadati</taxon>
        <taxon>Bdellovibrionota</taxon>
        <taxon>Oligoflexia</taxon>
        <taxon>Oligoflexales</taxon>
        <taxon>Pseudobacteriovoracaceae</taxon>
        <taxon>Pseudobacteriovorax</taxon>
    </lineage>
</organism>
<feature type="transmembrane region" description="Helical" evidence="5">
    <location>
        <begin position="59"/>
        <end position="80"/>
    </location>
</feature>
<dbReference type="Gene3D" id="2.30.30.60">
    <property type="match status" value="1"/>
</dbReference>
<protein>
    <submittedName>
        <fullName evidence="7">Mechanosensitive ion channel</fullName>
    </submittedName>
</protein>
<evidence type="ECO:0000256" key="1">
    <source>
        <dbReference type="ARBA" id="ARBA00004370"/>
    </source>
</evidence>
<gene>
    <name evidence="7" type="ORF">SAMN06296036_102141</name>
</gene>
<evidence type="ECO:0000313" key="7">
    <source>
        <dbReference type="EMBL" id="SME94727.1"/>
    </source>
</evidence>
<dbReference type="InterPro" id="IPR010920">
    <property type="entry name" value="LSM_dom_sf"/>
</dbReference>
<reference evidence="8" key="1">
    <citation type="submission" date="2017-04" db="EMBL/GenBank/DDBJ databases">
        <authorList>
            <person name="Varghese N."/>
            <person name="Submissions S."/>
        </authorList>
    </citation>
    <scope>NUCLEOTIDE SEQUENCE [LARGE SCALE GENOMIC DNA]</scope>
    <source>
        <strain evidence="8">RKEM611</strain>
    </source>
</reference>
<dbReference type="AlphaFoldDB" id="A0A1Y6BAZ2"/>
<evidence type="ECO:0000256" key="5">
    <source>
        <dbReference type="SAM" id="Phobius"/>
    </source>
</evidence>
<dbReference type="GO" id="GO:0008381">
    <property type="term" value="F:mechanosensitive monoatomic ion channel activity"/>
    <property type="evidence" value="ECO:0007669"/>
    <property type="project" value="InterPro"/>
</dbReference>
<dbReference type="SUPFAM" id="SSF50182">
    <property type="entry name" value="Sm-like ribonucleoproteins"/>
    <property type="match status" value="1"/>
</dbReference>
<evidence type="ECO:0000256" key="3">
    <source>
        <dbReference type="ARBA" id="ARBA00022989"/>
    </source>
</evidence>